<dbReference type="CDD" id="cd00063">
    <property type="entry name" value="FN3"/>
    <property type="match status" value="1"/>
</dbReference>
<dbReference type="SMART" id="SM00342">
    <property type="entry name" value="HTH_ARAC"/>
    <property type="match status" value="1"/>
</dbReference>
<organism evidence="17 18">
    <name type="scientific">Pararcticibacter amylolyticus</name>
    <dbReference type="NCBI Taxonomy" id="2173175"/>
    <lineage>
        <taxon>Bacteria</taxon>
        <taxon>Pseudomonadati</taxon>
        <taxon>Bacteroidota</taxon>
        <taxon>Sphingobacteriia</taxon>
        <taxon>Sphingobacteriales</taxon>
        <taxon>Sphingobacteriaceae</taxon>
        <taxon>Pararcticibacter</taxon>
    </lineage>
</organism>
<dbReference type="GO" id="GO:0003700">
    <property type="term" value="F:DNA-binding transcription factor activity"/>
    <property type="evidence" value="ECO:0007669"/>
    <property type="project" value="InterPro"/>
</dbReference>
<dbReference type="GO" id="GO:0005524">
    <property type="term" value="F:ATP binding"/>
    <property type="evidence" value="ECO:0007669"/>
    <property type="project" value="UniProtKB-KW"/>
</dbReference>
<dbReference type="Pfam" id="PF07494">
    <property type="entry name" value="Reg_prop"/>
    <property type="match status" value="8"/>
</dbReference>
<dbReference type="PROSITE" id="PS01124">
    <property type="entry name" value="HTH_ARAC_FAMILY_2"/>
    <property type="match status" value="1"/>
</dbReference>
<dbReference type="InterPro" id="IPR003661">
    <property type="entry name" value="HisK_dim/P_dom"/>
</dbReference>
<dbReference type="InterPro" id="IPR036890">
    <property type="entry name" value="HATPase_C_sf"/>
</dbReference>
<dbReference type="PROSITE" id="PS50110">
    <property type="entry name" value="RESPONSE_REGULATORY"/>
    <property type="match status" value="1"/>
</dbReference>
<dbReference type="EMBL" id="QEAS01000005">
    <property type="protein sequence ID" value="PWG81334.1"/>
    <property type="molecule type" value="Genomic_DNA"/>
</dbReference>
<dbReference type="SUPFAM" id="SSF52172">
    <property type="entry name" value="CheY-like"/>
    <property type="match status" value="1"/>
</dbReference>
<dbReference type="Gene3D" id="1.10.10.60">
    <property type="entry name" value="Homeodomain-like"/>
    <property type="match status" value="2"/>
</dbReference>
<keyword evidence="18" id="KW-1185">Reference proteome</keyword>
<dbReference type="Proteomes" id="UP000245647">
    <property type="component" value="Unassembled WGS sequence"/>
</dbReference>
<keyword evidence="6" id="KW-0418">Kinase</keyword>
<dbReference type="FunFam" id="3.30.565.10:FF:000037">
    <property type="entry name" value="Hybrid sensor histidine kinase/response regulator"/>
    <property type="match status" value="1"/>
</dbReference>
<dbReference type="InterPro" id="IPR013783">
    <property type="entry name" value="Ig-like_fold"/>
</dbReference>
<proteinExistence type="predicted"/>
<dbReference type="EC" id="2.7.13.3" evidence="2"/>
<keyword evidence="3 11" id="KW-0597">Phosphoprotein</keyword>
<dbReference type="SMART" id="SM00387">
    <property type="entry name" value="HATPase_c"/>
    <property type="match status" value="1"/>
</dbReference>
<dbReference type="InterPro" id="IPR001789">
    <property type="entry name" value="Sig_transdc_resp-reg_receiver"/>
</dbReference>
<dbReference type="Gene3D" id="1.10.287.130">
    <property type="match status" value="1"/>
</dbReference>
<dbReference type="RefSeq" id="WP_109415276.1">
    <property type="nucleotide sequence ID" value="NZ_QEAS01000005.1"/>
</dbReference>
<dbReference type="SMART" id="SM00388">
    <property type="entry name" value="HisKA"/>
    <property type="match status" value="1"/>
</dbReference>
<evidence type="ECO:0000256" key="2">
    <source>
        <dbReference type="ARBA" id="ARBA00012438"/>
    </source>
</evidence>
<dbReference type="SUPFAM" id="SSF47384">
    <property type="entry name" value="Homodimeric domain of signal transducing histidine kinase"/>
    <property type="match status" value="1"/>
</dbReference>
<evidence type="ECO:0000256" key="3">
    <source>
        <dbReference type="ARBA" id="ARBA00022553"/>
    </source>
</evidence>
<dbReference type="OrthoDB" id="9809670at2"/>
<protein>
    <recommendedName>
        <fullName evidence="2">histidine kinase</fullName>
        <ecNumber evidence="2">2.7.13.3</ecNumber>
    </recommendedName>
</protein>
<feature type="modified residue" description="4-aspartylphosphate" evidence="11">
    <location>
        <position position="1171"/>
    </location>
</feature>
<dbReference type="PANTHER" id="PTHR43547">
    <property type="entry name" value="TWO-COMPONENT HISTIDINE KINASE"/>
    <property type="match status" value="1"/>
</dbReference>
<dbReference type="FunFam" id="2.60.40.10:FF:000791">
    <property type="entry name" value="Two-component system sensor histidine kinase/response regulator"/>
    <property type="match status" value="1"/>
</dbReference>
<comment type="caution">
    <text evidence="17">The sequence shown here is derived from an EMBL/GenBank/DDBJ whole genome shotgun (WGS) entry which is preliminary data.</text>
</comment>
<keyword evidence="7" id="KW-0067">ATP-binding</keyword>
<dbReference type="Gene3D" id="2.60.40.10">
    <property type="entry name" value="Immunoglobulins"/>
    <property type="match status" value="1"/>
</dbReference>
<dbReference type="Pfam" id="PF02518">
    <property type="entry name" value="HATPase_c"/>
    <property type="match status" value="1"/>
</dbReference>
<feature type="domain" description="Histidine kinase" evidence="15">
    <location>
        <begin position="868"/>
        <end position="1086"/>
    </location>
</feature>
<evidence type="ECO:0000256" key="4">
    <source>
        <dbReference type="ARBA" id="ARBA00022679"/>
    </source>
</evidence>
<dbReference type="InterPro" id="IPR003594">
    <property type="entry name" value="HATPase_dom"/>
</dbReference>
<evidence type="ECO:0000256" key="7">
    <source>
        <dbReference type="ARBA" id="ARBA00022840"/>
    </source>
</evidence>
<gene>
    <name evidence="17" type="ORF">DDR33_08170</name>
</gene>
<dbReference type="Pfam" id="PF12833">
    <property type="entry name" value="HTH_18"/>
    <property type="match status" value="1"/>
</dbReference>
<dbReference type="Pfam" id="PF07495">
    <property type="entry name" value="Y_Y_Y"/>
    <property type="match status" value="1"/>
</dbReference>
<reference evidence="17 18" key="1">
    <citation type="submission" date="2018-04" db="EMBL/GenBank/DDBJ databases">
        <title>Pedobacter chongqingensis sp. nov., isolated from a rottenly hemp rope.</title>
        <authorList>
            <person name="Cai Y."/>
        </authorList>
    </citation>
    <scope>NUCLEOTIDE SEQUENCE [LARGE SCALE GENOMIC DNA]</scope>
    <source>
        <strain evidence="17 18">FJ4-8</strain>
    </source>
</reference>
<feature type="domain" description="HTH araC/xylS-type" evidence="14">
    <location>
        <begin position="1270"/>
        <end position="1369"/>
    </location>
</feature>
<name>A0A2U2PJ92_9SPHI</name>
<evidence type="ECO:0000259" key="14">
    <source>
        <dbReference type="PROSITE" id="PS01124"/>
    </source>
</evidence>
<dbReference type="PANTHER" id="PTHR43547:SF2">
    <property type="entry name" value="HYBRID SIGNAL TRANSDUCTION HISTIDINE KINASE C"/>
    <property type="match status" value="1"/>
</dbReference>
<dbReference type="Pfam" id="PF00072">
    <property type="entry name" value="Response_reg"/>
    <property type="match status" value="1"/>
</dbReference>
<dbReference type="InterPro" id="IPR011006">
    <property type="entry name" value="CheY-like_superfamily"/>
</dbReference>
<dbReference type="InterPro" id="IPR003961">
    <property type="entry name" value="FN3_dom"/>
</dbReference>
<dbReference type="PROSITE" id="PS50109">
    <property type="entry name" value="HIS_KIN"/>
    <property type="match status" value="1"/>
</dbReference>
<feature type="transmembrane region" description="Helical" evidence="13">
    <location>
        <begin position="800"/>
        <end position="820"/>
    </location>
</feature>
<dbReference type="CDD" id="cd17574">
    <property type="entry name" value="REC_OmpR"/>
    <property type="match status" value="1"/>
</dbReference>
<dbReference type="Pfam" id="PF00512">
    <property type="entry name" value="HisKA"/>
    <property type="match status" value="1"/>
</dbReference>
<keyword evidence="5" id="KW-0547">Nucleotide-binding</keyword>
<dbReference type="InterPro" id="IPR004358">
    <property type="entry name" value="Sig_transdc_His_kin-like_C"/>
</dbReference>
<dbReference type="SUPFAM" id="SSF46689">
    <property type="entry name" value="Homeodomain-like"/>
    <property type="match status" value="1"/>
</dbReference>
<dbReference type="InterPro" id="IPR011123">
    <property type="entry name" value="Y_Y_Y"/>
</dbReference>
<dbReference type="PRINTS" id="PR00344">
    <property type="entry name" value="BCTRLSENSOR"/>
</dbReference>
<evidence type="ECO:0000256" key="13">
    <source>
        <dbReference type="SAM" id="Phobius"/>
    </source>
</evidence>
<comment type="catalytic activity">
    <reaction evidence="1">
        <text>ATP + protein L-histidine = ADP + protein N-phospho-L-histidine.</text>
        <dbReference type="EC" id="2.7.13.3"/>
    </reaction>
</comment>
<dbReference type="SMART" id="SM00448">
    <property type="entry name" value="REC"/>
    <property type="match status" value="1"/>
</dbReference>
<dbReference type="InterPro" id="IPR015943">
    <property type="entry name" value="WD40/YVTN_repeat-like_dom_sf"/>
</dbReference>
<dbReference type="Gene3D" id="3.40.50.2300">
    <property type="match status" value="1"/>
</dbReference>
<evidence type="ECO:0000259" key="15">
    <source>
        <dbReference type="PROSITE" id="PS50109"/>
    </source>
</evidence>
<dbReference type="InterPro" id="IPR009057">
    <property type="entry name" value="Homeodomain-like_sf"/>
</dbReference>
<keyword evidence="8" id="KW-0902">Two-component regulatory system</keyword>
<keyword evidence="13" id="KW-0812">Transmembrane</keyword>
<keyword evidence="13" id="KW-0472">Membrane</keyword>
<dbReference type="Gene3D" id="3.30.565.10">
    <property type="entry name" value="Histidine kinase-like ATPase, C-terminal domain"/>
    <property type="match status" value="1"/>
</dbReference>
<evidence type="ECO:0000256" key="10">
    <source>
        <dbReference type="ARBA" id="ARBA00023163"/>
    </source>
</evidence>
<dbReference type="FunFam" id="1.10.287.130:FF:000045">
    <property type="entry name" value="Two-component system sensor histidine kinase/response regulator"/>
    <property type="match status" value="1"/>
</dbReference>
<keyword evidence="13" id="KW-1133">Transmembrane helix</keyword>
<dbReference type="SUPFAM" id="SSF55874">
    <property type="entry name" value="ATPase domain of HSP90 chaperone/DNA topoisomerase II/histidine kinase"/>
    <property type="match status" value="1"/>
</dbReference>
<evidence type="ECO:0000313" key="17">
    <source>
        <dbReference type="EMBL" id="PWG81334.1"/>
    </source>
</evidence>
<keyword evidence="10" id="KW-0804">Transcription</keyword>
<feature type="domain" description="Response regulatory" evidence="16">
    <location>
        <begin position="1123"/>
        <end position="1238"/>
    </location>
</feature>
<dbReference type="InterPro" id="IPR036097">
    <property type="entry name" value="HisK_dim/P_sf"/>
</dbReference>
<dbReference type="CDD" id="cd00082">
    <property type="entry name" value="HisKA"/>
    <property type="match status" value="1"/>
</dbReference>
<evidence type="ECO:0000256" key="9">
    <source>
        <dbReference type="ARBA" id="ARBA00023015"/>
    </source>
</evidence>
<evidence type="ECO:0000256" key="1">
    <source>
        <dbReference type="ARBA" id="ARBA00000085"/>
    </source>
</evidence>
<evidence type="ECO:0000256" key="8">
    <source>
        <dbReference type="ARBA" id="ARBA00023012"/>
    </source>
</evidence>
<evidence type="ECO:0000313" key="18">
    <source>
        <dbReference type="Proteomes" id="UP000245647"/>
    </source>
</evidence>
<evidence type="ECO:0000256" key="11">
    <source>
        <dbReference type="PROSITE-ProRule" id="PRU00169"/>
    </source>
</evidence>
<dbReference type="GO" id="GO:0000155">
    <property type="term" value="F:phosphorelay sensor kinase activity"/>
    <property type="evidence" value="ECO:0007669"/>
    <property type="project" value="InterPro"/>
</dbReference>
<sequence>MEIRYPLKTFSVRCKVFFAILCILLLKNVYAQEEPVNFINIGSKEGLSSNIVNSILKDRYGYMWFATDDGLNKYDGSHFTVYRHDPDIAGSIISNDVSEIYEDGEGNLWIGTAIGLTFYNRRMDSFISYTSIVNYSVTSICSDMSGKIWVAGYDGLKIIDPKTGKEVVRGTELKNPEARRGMPGKGILRLFRDQRGRIWLGTSNGLYLYRRESGLFKRFVHLDSDPFSIADNTVRSVCEDNHGNIWFGTNNGLSMFSPSQNGFINYYHNDSSPATLNDNMIYAVASDNRGKLWVGTEQGLNIFDSKTKKNLRLEGNSRNRYGLIGKAVKNIFIDKQGIYWIAAFRAGVNKYDKNLPFFNFRQVNASDPSGLSASVVTSFAEGMGDDLYIGTDGRGLSLFNTSTGVSGRLTLPGVPASSALSIMVLERASSEVWIGTFLRGLLIMDLKTGQCRQITKGRGAQNISGNDIFSIRKDSRGNVWVGTNGQGVDLFDAKTKSFYHLNNTSTGKFRLMLNGYIRAIEEDRNGNMWIGSSGSGVAVYNPLNGRSRIFNRLNSRLPNDNVTAVCVARNGVVWVGLRGGLAFYNAGKDQFVCYTEKNGLANAVIYKILEDNAGKLWVSTNKGISSFDPASGKFKNYSYHNGLQRNPFVQGAGLKLPDGRMFFGGIDGFNYFDPEQLHATIRIPKVVLTDLKISNRSVVPGEDSEITEHISVAKDISLDYKQNFTLGFSALNYTSPEENRYLYKLDNFDKEWNQVGKSTTASYTNLGPGEYTFKVKARSDAGEWTTPETSITIHVRPPVWMTWYAFIFYVLLIASFLWFLRYRGIQRIKARFELEQERLYARQQIDQERHKADQLRQFDQLRIKFLTNVSHEFRTPVSLIVGPLDQLLQQETNPAKVRRLDMIRRNARRLLNLVNELLDFRNLEEKESKLNMTEGDFIAFARDVAESFRDLSERKQISFGFRSSFKYYFTNFDKDKIERILFNLLSNAFKFTMQGGEVVLSIQGTENRDGIKVILTDTGIGIENRKQEQIFEPFFQGEANPAILNQGSGIGLSIVKEFVKMHGGRVEVESIEGKGSVFSIYFPFVQVDGDGAAEDVSLSAEEPGGDPAGSPHPEAVSSSHLPVVLLVEDNEEFRFYLKDSLRGFYRIEEASNGKEGWQKVLSVHPQVVVSDISMPYVSGVELCCKIKSDKRTSHIPVMLLTALTNEDDQLQALETGADDYVTKPCNFEILNVKIRNLLALNERLRNTYSKQIKVAAPEVQIESDQEKFLNKVIQYIDSNLTNPQLSVEDLSRRMGMSRGSLYSKILEVTGETPVEFIRSIKLDRAAVLLEKSDMNVAQVSYSVGFSTPNYFSRAFRIRFNMLPSEYISLKREGTGKI</sequence>
<dbReference type="InterPro" id="IPR005467">
    <property type="entry name" value="His_kinase_dom"/>
</dbReference>
<keyword evidence="4" id="KW-0808">Transferase</keyword>
<evidence type="ECO:0000256" key="6">
    <source>
        <dbReference type="ARBA" id="ARBA00022777"/>
    </source>
</evidence>
<dbReference type="GO" id="GO:0043565">
    <property type="term" value="F:sequence-specific DNA binding"/>
    <property type="evidence" value="ECO:0007669"/>
    <property type="project" value="InterPro"/>
</dbReference>
<evidence type="ECO:0000259" key="16">
    <source>
        <dbReference type="PROSITE" id="PS50110"/>
    </source>
</evidence>
<accession>A0A2U2PJ92</accession>
<dbReference type="InterPro" id="IPR011110">
    <property type="entry name" value="Reg_prop"/>
</dbReference>
<keyword evidence="9" id="KW-0805">Transcription regulation</keyword>
<dbReference type="InterPro" id="IPR018060">
    <property type="entry name" value="HTH_AraC"/>
</dbReference>
<evidence type="ECO:0000256" key="12">
    <source>
        <dbReference type="SAM" id="MobiDB-lite"/>
    </source>
</evidence>
<feature type="region of interest" description="Disordered" evidence="12">
    <location>
        <begin position="1096"/>
        <end position="1116"/>
    </location>
</feature>
<evidence type="ECO:0000256" key="5">
    <source>
        <dbReference type="ARBA" id="ARBA00022741"/>
    </source>
</evidence>
<dbReference type="SUPFAM" id="SSF63829">
    <property type="entry name" value="Calcium-dependent phosphotriesterase"/>
    <property type="match status" value="4"/>
</dbReference>
<dbReference type="Gene3D" id="2.130.10.10">
    <property type="entry name" value="YVTN repeat-like/Quinoprotein amine dehydrogenase"/>
    <property type="match status" value="3"/>
</dbReference>